<dbReference type="Proteomes" id="UP000681075">
    <property type="component" value="Unassembled WGS sequence"/>
</dbReference>
<name>A0A8S8XEA1_9PROT</name>
<proteinExistence type="predicted"/>
<dbReference type="InterPro" id="IPR019401">
    <property type="entry name" value="Znf_CHCC"/>
</dbReference>
<dbReference type="AlphaFoldDB" id="A0A8S8XEA1"/>
<organism evidence="2 3">
    <name type="scientific">Roseiterribacter gracilis</name>
    <dbReference type="NCBI Taxonomy" id="2812848"/>
    <lineage>
        <taxon>Bacteria</taxon>
        <taxon>Pseudomonadati</taxon>
        <taxon>Pseudomonadota</taxon>
        <taxon>Alphaproteobacteria</taxon>
        <taxon>Rhodospirillales</taxon>
        <taxon>Roseiterribacteraceae</taxon>
        <taxon>Roseiterribacter</taxon>
    </lineage>
</organism>
<dbReference type="RefSeq" id="WP_420245395.1">
    <property type="nucleotide sequence ID" value="NZ_BOPV01000001.1"/>
</dbReference>
<reference evidence="2" key="1">
    <citation type="submission" date="2021-02" db="EMBL/GenBank/DDBJ databases">
        <title>Genome sequence of Rhodospirillales sp. strain TMPK1 isolated from soil.</title>
        <authorList>
            <person name="Nakai R."/>
            <person name="Kusada H."/>
            <person name="Tamaki H."/>
        </authorList>
    </citation>
    <scope>NUCLEOTIDE SEQUENCE</scope>
    <source>
        <strain evidence="2">TMPK1</strain>
    </source>
</reference>
<dbReference type="Gene3D" id="2.60.260.40">
    <property type="entry name" value="q5lls5 like domains"/>
    <property type="match status" value="1"/>
</dbReference>
<dbReference type="Pfam" id="PF10276">
    <property type="entry name" value="zf-CHCC"/>
    <property type="match status" value="1"/>
</dbReference>
<keyword evidence="3" id="KW-1185">Reference proteome</keyword>
<gene>
    <name evidence="2" type="ORF">TMPK1_40000</name>
</gene>
<evidence type="ECO:0000259" key="1">
    <source>
        <dbReference type="Pfam" id="PF10276"/>
    </source>
</evidence>
<evidence type="ECO:0000313" key="3">
    <source>
        <dbReference type="Proteomes" id="UP000681075"/>
    </source>
</evidence>
<feature type="domain" description="Zinc finger CHCC-type" evidence="1">
    <location>
        <begin position="33"/>
        <end position="65"/>
    </location>
</feature>
<comment type="caution">
    <text evidence="2">The sequence shown here is derived from an EMBL/GenBank/DDBJ whole genome shotgun (WGS) entry which is preliminary data.</text>
</comment>
<accession>A0A8S8XEA1</accession>
<sequence>MTDRYHPAAFRPVKKARYVTDAPETIEVETTPVGCDGGGGALGHPLVYLPLHDGSADCPYCSRHFKLKHGARVGH</sequence>
<dbReference type="EMBL" id="BOPV01000001">
    <property type="protein sequence ID" value="GIL41763.1"/>
    <property type="molecule type" value="Genomic_DNA"/>
</dbReference>
<protein>
    <recommendedName>
        <fullName evidence="1">Zinc finger CHCC-type domain-containing protein</fullName>
    </recommendedName>
</protein>
<evidence type="ECO:0000313" key="2">
    <source>
        <dbReference type="EMBL" id="GIL41763.1"/>
    </source>
</evidence>